<keyword evidence="8 10" id="KW-0807">Transducer</keyword>
<evidence type="ECO:0000256" key="3">
    <source>
        <dbReference type="ARBA" id="ARBA00022481"/>
    </source>
</evidence>
<keyword evidence="6 11" id="KW-1133">Transmembrane helix</keyword>
<keyword evidence="2" id="KW-1003">Cell membrane</keyword>
<evidence type="ECO:0000256" key="9">
    <source>
        <dbReference type="ARBA" id="ARBA00029447"/>
    </source>
</evidence>
<dbReference type="InterPro" id="IPR003660">
    <property type="entry name" value="HAMP_dom"/>
</dbReference>
<keyword evidence="3" id="KW-0488">Methylation</keyword>
<dbReference type="Pfam" id="PF00672">
    <property type="entry name" value="HAMP"/>
    <property type="match status" value="1"/>
</dbReference>
<evidence type="ECO:0000256" key="4">
    <source>
        <dbReference type="ARBA" id="ARBA00022500"/>
    </source>
</evidence>
<evidence type="ECO:0000256" key="11">
    <source>
        <dbReference type="SAM" id="Phobius"/>
    </source>
</evidence>
<protein>
    <submittedName>
        <fullName evidence="14">Methyl-accepting chemotaxis protein</fullName>
    </submittedName>
</protein>
<evidence type="ECO:0000259" key="13">
    <source>
        <dbReference type="PROSITE" id="PS50885"/>
    </source>
</evidence>
<feature type="transmembrane region" description="Helical" evidence="11">
    <location>
        <begin position="12"/>
        <end position="36"/>
    </location>
</feature>
<evidence type="ECO:0000259" key="12">
    <source>
        <dbReference type="PROSITE" id="PS50111"/>
    </source>
</evidence>
<evidence type="ECO:0000313" key="14">
    <source>
        <dbReference type="EMBL" id="TDO98646.1"/>
    </source>
</evidence>
<dbReference type="PROSITE" id="PS50111">
    <property type="entry name" value="CHEMOTAXIS_TRANSDUC_2"/>
    <property type="match status" value="1"/>
</dbReference>
<feature type="transmembrane region" description="Helical" evidence="11">
    <location>
        <begin position="185"/>
        <end position="208"/>
    </location>
</feature>
<keyword evidence="4" id="KW-0145">Chemotaxis</keyword>
<dbReference type="GO" id="GO:0006935">
    <property type="term" value="P:chemotaxis"/>
    <property type="evidence" value="ECO:0007669"/>
    <property type="project" value="UniProtKB-KW"/>
</dbReference>
<reference evidence="14 15" key="1">
    <citation type="submission" date="2019-03" db="EMBL/GenBank/DDBJ databases">
        <title>Genomic Encyclopedia of Type Strains, Phase III (KMG-III): the genomes of soil and plant-associated and newly described type strains.</title>
        <authorList>
            <person name="Whitman W."/>
        </authorList>
    </citation>
    <scope>NUCLEOTIDE SEQUENCE [LARGE SCALE GENOMIC DNA]</scope>
    <source>
        <strain evidence="14 15">CECT 7378</strain>
    </source>
</reference>
<dbReference type="InterPro" id="IPR004089">
    <property type="entry name" value="MCPsignal_dom"/>
</dbReference>
<accession>A0A4R6MBH2</accession>
<dbReference type="OrthoDB" id="2489132at2"/>
<proteinExistence type="inferred from homology"/>
<evidence type="ECO:0000256" key="10">
    <source>
        <dbReference type="PROSITE-ProRule" id="PRU00284"/>
    </source>
</evidence>
<dbReference type="Proteomes" id="UP000294656">
    <property type="component" value="Unassembled WGS sequence"/>
</dbReference>
<dbReference type="PROSITE" id="PS50885">
    <property type="entry name" value="HAMP"/>
    <property type="match status" value="1"/>
</dbReference>
<dbReference type="CDD" id="cd11386">
    <property type="entry name" value="MCP_signal"/>
    <property type="match status" value="1"/>
</dbReference>
<dbReference type="GO" id="GO:0007165">
    <property type="term" value="P:signal transduction"/>
    <property type="evidence" value="ECO:0007669"/>
    <property type="project" value="UniProtKB-KW"/>
</dbReference>
<comment type="subcellular location">
    <subcellularLocation>
        <location evidence="1">Cell membrane</location>
        <topology evidence="1">Multi-pass membrane protein</topology>
    </subcellularLocation>
</comment>
<dbReference type="FunFam" id="1.10.287.950:FF:000001">
    <property type="entry name" value="Methyl-accepting chemotaxis sensory transducer"/>
    <property type="match status" value="1"/>
</dbReference>
<dbReference type="CDD" id="cd06225">
    <property type="entry name" value="HAMP"/>
    <property type="match status" value="1"/>
</dbReference>
<organism evidence="14 15">
    <name type="scientific">Marinomonas balearica</name>
    <dbReference type="NCBI Taxonomy" id="491947"/>
    <lineage>
        <taxon>Bacteria</taxon>
        <taxon>Pseudomonadati</taxon>
        <taxon>Pseudomonadota</taxon>
        <taxon>Gammaproteobacteria</taxon>
        <taxon>Oceanospirillales</taxon>
        <taxon>Oceanospirillaceae</taxon>
        <taxon>Marinomonas</taxon>
    </lineage>
</organism>
<dbReference type="SMART" id="SM00283">
    <property type="entry name" value="MA"/>
    <property type="match status" value="1"/>
</dbReference>
<evidence type="ECO:0000256" key="5">
    <source>
        <dbReference type="ARBA" id="ARBA00022692"/>
    </source>
</evidence>
<dbReference type="PANTHER" id="PTHR32089">
    <property type="entry name" value="METHYL-ACCEPTING CHEMOTAXIS PROTEIN MCPB"/>
    <property type="match status" value="1"/>
</dbReference>
<keyword evidence="7 11" id="KW-0472">Membrane</keyword>
<dbReference type="AlphaFoldDB" id="A0A4R6MBH2"/>
<evidence type="ECO:0000313" key="15">
    <source>
        <dbReference type="Proteomes" id="UP000294656"/>
    </source>
</evidence>
<dbReference type="PANTHER" id="PTHR32089:SF39">
    <property type="entry name" value="METHYL-ACCEPTING CHEMOTAXIS PROTEIN HLYB"/>
    <property type="match status" value="1"/>
</dbReference>
<name>A0A4R6MBH2_9GAMM</name>
<dbReference type="SMART" id="SM00304">
    <property type="entry name" value="HAMP"/>
    <property type="match status" value="1"/>
</dbReference>
<evidence type="ECO:0000256" key="2">
    <source>
        <dbReference type="ARBA" id="ARBA00022475"/>
    </source>
</evidence>
<dbReference type="SUPFAM" id="SSF58104">
    <property type="entry name" value="Methyl-accepting chemotaxis protein (MCP) signaling domain"/>
    <property type="match status" value="1"/>
</dbReference>
<feature type="domain" description="HAMP" evidence="13">
    <location>
        <begin position="210"/>
        <end position="264"/>
    </location>
</feature>
<comment type="caution">
    <text evidence="14">The sequence shown here is derived from an EMBL/GenBank/DDBJ whole genome shotgun (WGS) entry which is preliminary data.</text>
</comment>
<feature type="domain" description="Methyl-accepting transducer" evidence="12">
    <location>
        <begin position="269"/>
        <end position="505"/>
    </location>
</feature>
<dbReference type="Gene3D" id="1.10.287.950">
    <property type="entry name" value="Methyl-accepting chemotaxis protein"/>
    <property type="match status" value="1"/>
</dbReference>
<dbReference type="Pfam" id="PF00015">
    <property type="entry name" value="MCPsignal"/>
    <property type="match status" value="1"/>
</dbReference>
<evidence type="ECO:0000256" key="1">
    <source>
        <dbReference type="ARBA" id="ARBA00004651"/>
    </source>
</evidence>
<dbReference type="RefSeq" id="WP_133502881.1">
    <property type="nucleotide sequence ID" value="NZ_SNXC01000010.1"/>
</dbReference>
<dbReference type="EMBL" id="SNXC01000010">
    <property type="protein sequence ID" value="TDO98646.1"/>
    <property type="molecule type" value="Genomic_DNA"/>
</dbReference>
<comment type="similarity">
    <text evidence="9">Belongs to the methyl-accepting chemotaxis (MCP) protein family.</text>
</comment>
<sequence length="541" mass="59427">MPIFSSIRGRYTLIFGGLSAVFLIMVISTFSLVSYLQNNLGKHAEGTFLVQNADRDLYQSRLALSSLAFSPHLDQNAKQSFVESEQSNAKQAYDRMQQFMLLTHDINEIQTNLRNYQEAYELWRDSSKQVQELSNSGKSYEALILFSGENQTIFSDLRELYDGSEELIKKYSKMEQDQINDHADLFILSVSILAVVVLTVSLLLAWLAPRNISNAIKRVTLGVKDISEGDGDLTKRINSNKRDETGELSRELDHFVSKLGSLIGDVRDGCHGIQQEMSVLERSAVESSKLSEKQSNSLESVVSAVEEMGGATREVAQNAAETVEQVNGLTSQADEGASKLGESVSELSTLVEQVSDASRVIDRLSEHSERITSVLDVILGIAEQTNLLALNAAIEAARAGEQGRGFAVVADEVRNLASKTQDSTSDIQSMIDDLKSGVHNAVEVISKSVKVANTSQVLSEEAMQSIHEVKDAANRIYDYTAQTASATEQQSKVTDEINENLTLLTGISKDVLGVSKQVNSSVNETLLNSDKLNEQVKRFVV</sequence>
<keyword evidence="15" id="KW-1185">Reference proteome</keyword>
<evidence type="ECO:0000256" key="8">
    <source>
        <dbReference type="ARBA" id="ARBA00023224"/>
    </source>
</evidence>
<keyword evidence="5 11" id="KW-0812">Transmembrane</keyword>
<dbReference type="GO" id="GO:0005886">
    <property type="term" value="C:plasma membrane"/>
    <property type="evidence" value="ECO:0007669"/>
    <property type="project" value="UniProtKB-SubCell"/>
</dbReference>
<evidence type="ECO:0000256" key="7">
    <source>
        <dbReference type="ARBA" id="ARBA00023136"/>
    </source>
</evidence>
<gene>
    <name evidence="14" type="ORF">DFP79_1058</name>
</gene>
<evidence type="ECO:0000256" key="6">
    <source>
        <dbReference type="ARBA" id="ARBA00022989"/>
    </source>
</evidence>